<evidence type="ECO:0000313" key="2">
    <source>
        <dbReference type="Proteomes" id="UP000029385"/>
    </source>
</evidence>
<proteinExistence type="predicted"/>
<keyword evidence="2" id="KW-1185">Reference proteome</keyword>
<dbReference type="AlphaFoldDB" id="A0A091AW50"/>
<comment type="caution">
    <text evidence="1">The sequence shown here is derived from an EMBL/GenBank/DDBJ whole genome shotgun (WGS) entry which is preliminary data.</text>
</comment>
<name>A0A091AW50_9GAMM</name>
<gene>
    <name evidence="1" type="ORF">N789_12275</name>
</gene>
<evidence type="ECO:0000313" key="1">
    <source>
        <dbReference type="EMBL" id="KFN42899.1"/>
    </source>
</evidence>
<accession>A0A091AW50</accession>
<organism evidence="1 2">
    <name type="scientific">Arenimonas oryziterrae DSM 21050 = YC6267</name>
    <dbReference type="NCBI Taxonomy" id="1121015"/>
    <lineage>
        <taxon>Bacteria</taxon>
        <taxon>Pseudomonadati</taxon>
        <taxon>Pseudomonadota</taxon>
        <taxon>Gammaproteobacteria</taxon>
        <taxon>Lysobacterales</taxon>
        <taxon>Lysobacteraceae</taxon>
        <taxon>Arenimonas</taxon>
    </lineage>
</organism>
<protein>
    <submittedName>
        <fullName evidence="1">Uncharacterized protein</fullName>
    </submittedName>
</protein>
<dbReference type="Proteomes" id="UP000029385">
    <property type="component" value="Unassembled WGS sequence"/>
</dbReference>
<dbReference type="eggNOG" id="ENOG5031E0W">
    <property type="taxonomic scope" value="Bacteria"/>
</dbReference>
<reference evidence="1 2" key="1">
    <citation type="submission" date="2013-09" db="EMBL/GenBank/DDBJ databases">
        <title>Genome sequencing of Arenimonas oryziterrae.</title>
        <authorList>
            <person name="Chen F."/>
            <person name="Wang G."/>
        </authorList>
    </citation>
    <scope>NUCLEOTIDE SEQUENCE [LARGE SCALE GENOMIC DNA]</scope>
    <source>
        <strain evidence="1 2">YC6267</strain>
    </source>
</reference>
<sequence>MLLAALIVLTVLAAVSVWLSDGPVGMKGLLSVLALGQGTLQIQREVRRPSLSVILHGDEAQIRANPDGELKCWRGVELRFRGRLASLSGRDTAGRKHHLLWWPDTLPAAARRALRLYADGCRDRHSPAPAQPA</sequence>
<dbReference type="PATRIC" id="fig|1121015.4.peg.1929"/>
<dbReference type="EMBL" id="AVCI01000007">
    <property type="protein sequence ID" value="KFN42899.1"/>
    <property type="molecule type" value="Genomic_DNA"/>
</dbReference>
<dbReference type="STRING" id="1121015.GCA_000420545_02269"/>